<evidence type="ECO:0000313" key="2">
    <source>
        <dbReference type="Proteomes" id="UP000324222"/>
    </source>
</evidence>
<keyword evidence="2" id="KW-1185">Reference proteome</keyword>
<dbReference type="AlphaFoldDB" id="A0A5B7HZZ0"/>
<dbReference type="EMBL" id="VSRR010041413">
    <property type="protein sequence ID" value="MPC75563.1"/>
    <property type="molecule type" value="Genomic_DNA"/>
</dbReference>
<organism evidence="1 2">
    <name type="scientific">Portunus trituberculatus</name>
    <name type="common">Swimming crab</name>
    <name type="synonym">Neptunus trituberculatus</name>
    <dbReference type="NCBI Taxonomy" id="210409"/>
    <lineage>
        <taxon>Eukaryota</taxon>
        <taxon>Metazoa</taxon>
        <taxon>Ecdysozoa</taxon>
        <taxon>Arthropoda</taxon>
        <taxon>Crustacea</taxon>
        <taxon>Multicrustacea</taxon>
        <taxon>Malacostraca</taxon>
        <taxon>Eumalacostraca</taxon>
        <taxon>Eucarida</taxon>
        <taxon>Decapoda</taxon>
        <taxon>Pleocyemata</taxon>
        <taxon>Brachyura</taxon>
        <taxon>Eubrachyura</taxon>
        <taxon>Portunoidea</taxon>
        <taxon>Portunidae</taxon>
        <taxon>Portuninae</taxon>
        <taxon>Portunus</taxon>
    </lineage>
</organism>
<sequence length="78" mass="8933">MPRVQHTEDCFDSSSCHRPQTTHFGATSDLTTCLTTHYHCLRQRESFLLLKKTPLPFTQTADKLSLVSSPVMLLRNKQ</sequence>
<protein>
    <submittedName>
        <fullName evidence="1">Uncharacterized protein</fullName>
    </submittedName>
</protein>
<comment type="caution">
    <text evidence="1">The sequence shown here is derived from an EMBL/GenBank/DDBJ whole genome shotgun (WGS) entry which is preliminary data.</text>
</comment>
<evidence type="ECO:0000313" key="1">
    <source>
        <dbReference type="EMBL" id="MPC75563.1"/>
    </source>
</evidence>
<dbReference type="Proteomes" id="UP000324222">
    <property type="component" value="Unassembled WGS sequence"/>
</dbReference>
<reference evidence="1 2" key="1">
    <citation type="submission" date="2019-05" db="EMBL/GenBank/DDBJ databases">
        <title>Another draft genome of Portunus trituberculatus and its Hox gene families provides insights of decapod evolution.</title>
        <authorList>
            <person name="Jeong J.-H."/>
            <person name="Song I."/>
            <person name="Kim S."/>
            <person name="Choi T."/>
            <person name="Kim D."/>
            <person name="Ryu S."/>
            <person name="Kim W."/>
        </authorList>
    </citation>
    <scope>NUCLEOTIDE SEQUENCE [LARGE SCALE GENOMIC DNA]</scope>
    <source>
        <tissue evidence="1">Muscle</tissue>
    </source>
</reference>
<gene>
    <name evidence="1" type="ORF">E2C01_069953</name>
</gene>
<proteinExistence type="predicted"/>
<name>A0A5B7HZZ0_PORTR</name>
<accession>A0A5B7HZZ0</accession>